<dbReference type="PANTHER" id="PTHR12526">
    <property type="entry name" value="GLYCOSYLTRANSFERASE"/>
    <property type="match status" value="1"/>
</dbReference>
<comment type="caution">
    <text evidence="5">The sequence shown here is derived from an EMBL/GenBank/DDBJ whole genome shotgun (WGS) entry which is preliminary data.</text>
</comment>
<evidence type="ECO:0000313" key="5">
    <source>
        <dbReference type="EMBL" id="MBW0129922.1"/>
    </source>
</evidence>
<evidence type="ECO:0000313" key="6">
    <source>
        <dbReference type="Proteomes" id="UP000694300"/>
    </source>
</evidence>
<keyword evidence="1" id="KW-0328">Glycosyltransferase</keyword>
<dbReference type="PANTHER" id="PTHR12526:SF595">
    <property type="entry name" value="BLL5217 PROTEIN"/>
    <property type="match status" value="1"/>
</dbReference>
<name>A0ABS6UCF5_9PSEU</name>
<reference evidence="5 6" key="1">
    <citation type="submission" date="2020-11" db="EMBL/GenBank/DDBJ databases">
        <title>Pseudonocardia abyssalis sp. nov. and Pseudonocardia oceani sp. nov., description and phylogenomic analysis of two novel actinomycetes isolated from the deep Southern Ocean.</title>
        <authorList>
            <person name="Parra J."/>
        </authorList>
    </citation>
    <scope>NUCLEOTIDE SEQUENCE [LARGE SCALE GENOMIC DNA]</scope>
    <source>
        <strain evidence="6">KRD185</strain>
    </source>
</reference>
<accession>A0ABS6UCF5</accession>
<evidence type="ECO:0000256" key="2">
    <source>
        <dbReference type="ARBA" id="ARBA00022679"/>
    </source>
</evidence>
<proteinExistence type="predicted"/>
<evidence type="ECO:0000256" key="1">
    <source>
        <dbReference type="ARBA" id="ARBA00022676"/>
    </source>
</evidence>
<evidence type="ECO:0000259" key="4">
    <source>
        <dbReference type="Pfam" id="PF13439"/>
    </source>
</evidence>
<feature type="domain" description="Glycosyl transferase family 1" evidence="3">
    <location>
        <begin position="173"/>
        <end position="293"/>
    </location>
</feature>
<keyword evidence="2" id="KW-0808">Transferase</keyword>
<dbReference type="InterPro" id="IPR001296">
    <property type="entry name" value="Glyco_trans_1"/>
</dbReference>
<feature type="domain" description="Glycosyltransferase subfamily 4-like N-terminal" evidence="4">
    <location>
        <begin position="18"/>
        <end position="138"/>
    </location>
</feature>
<dbReference type="Pfam" id="PF00534">
    <property type="entry name" value="Glycos_transf_1"/>
    <property type="match status" value="1"/>
</dbReference>
<dbReference type="InterPro" id="IPR028098">
    <property type="entry name" value="Glyco_trans_4-like_N"/>
</dbReference>
<evidence type="ECO:0000259" key="3">
    <source>
        <dbReference type="Pfam" id="PF00534"/>
    </source>
</evidence>
<dbReference type="EMBL" id="JADQDF010000001">
    <property type="protein sequence ID" value="MBW0129922.1"/>
    <property type="molecule type" value="Genomic_DNA"/>
</dbReference>
<dbReference type="Pfam" id="PF13439">
    <property type="entry name" value="Glyco_transf_4"/>
    <property type="match status" value="1"/>
</dbReference>
<protein>
    <submittedName>
        <fullName evidence="5">Glycosyltransferase family 4 protein</fullName>
    </submittedName>
</protein>
<sequence>MYIGLIAPPGLPVPPPAYGGTESVVDRLARGLVRAGHRVLLAAAADSTCPVPRVGGTEGAAGSSPVSADAVDELRHVITGYAAMGEVDVVHDHTLTGPLCRFSRSGPAVVTTAHGPFDATFGPVYRAMRDVAVLAISHHQAATAGIPLAGVIHHGLDVESVPVGRGDGGYASFLGRMSPDKGPREAALVARAAGVPLRMAAKLREPAEREYFDARVKPLLCSDVEFLGELGSVEKFELVGNSFALLNPMQWAEPFGLVMIEALATGTPVVATPVGSAPEIVDDGVTGLLCSGSLPLAAALLDIAQLDRAACREAVVQRFSTERMVGEHLRFYDELLRGPAPRRPAVRTPAVPAS</sequence>
<organism evidence="5 6">
    <name type="scientific">Pseudonocardia oceani</name>
    <dbReference type="NCBI Taxonomy" id="2792013"/>
    <lineage>
        <taxon>Bacteria</taxon>
        <taxon>Bacillati</taxon>
        <taxon>Actinomycetota</taxon>
        <taxon>Actinomycetes</taxon>
        <taxon>Pseudonocardiales</taxon>
        <taxon>Pseudonocardiaceae</taxon>
        <taxon>Pseudonocardia</taxon>
    </lineage>
</organism>
<dbReference type="CDD" id="cd03802">
    <property type="entry name" value="GT4_AviGT4-like"/>
    <property type="match status" value="1"/>
</dbReference>
<gene>
    <name evidence="5" type="ORF">I4I82_19860</name>
</gene>
<dbReference type="Proteomes" id="UP000694300">
    <property type="component" value="Unassembled WGS sequence"/>
</dbReference>
<keyword evidence="6" id="KW-1185">Reference proteome</keyword>
<dbReference type="RefSeq" id="WP_218592437.1">
    <property type="nucleotide sequence ID" value="NZ_JADQDE010000130.1"/>
</dbReference>